<evidence type="ECO:0000256" key="1">
    <source>
        <dbReference type="SAM" id="MobiDB-lite"/>
    </source>
</evidence>
<gene>
    <name evidence="4" type="ORF">SISNIDRAFT_483545</name>
</gene>
<protein>
    <submittedName>
        <fullName evidence="4">DUF1909-domain-containing protein</fullName>
    </submittedName>
</protein>
<dbReference type="Pfam" id="PF04419">
    <property type="entry name" value="SERF-like_N"/>
    <property type="match status" value="1"/>
</dbReference>
<dbReference type="AlphaFoldDB" id="A0A164XNQ2"/>
<evidence type="ECO:0000313" key="4">
    <source>
        <dbReference type="EMBL" id="KZS96152.1"/>
    </source>
</evidence>
<dbReference type="Pfam" id="PF12907">
    <property type="entry name" value="zf-met2"/>
    <property type="match status" value="1"/>
</dbReference>
<dbReference type="InterPro" id="IPR007513">
    <property type="entry name" value="SERF-like_N"/>
</dbReference>
<organism evidence="4 5">
    <name type="scientific">Sistotremastrum niveocremeum HHB9708</name>
    <dbReference type="NCBI Taxonomy" id="1314777"/>
    <lineage>
        <taxon>Eukaryota</taxon>
        <taxon>Fungi</taxon>
        <taxon>Dikarya</taxon>
        <taxon>Basidiomycota</taxon>
        <taxon>Agaricomycotina</taxon>
        <taxon>Agaricomycetes</taxon>
        <taxon>Sistotremastrales</taxon>
        <taxon>Sistotremastraceae</taxon>
        <taxon>Sertulicium</taxon>
        <taxon>Sertulicium niveocremeum</taxon>
    </lineage>
</organism>
<dbReference type="InterPro" id="IPR026939">
    <property type="entry name" value="ZNF706/At2g23090_sf"/>
</dbReference>
<proteinExistence type="predicted"/>
<dbReference type="InterPro" id="IPR039713">
    <property type="entry name" value="At2g23090-like"/>
</dbReference>
<dbReference type="SUPFAM" id="SSF118359">
    <property type="entry name" value="Expressed protein At2g23090/F21P24.15"/>
    <property type="match status" value="1"/>
</dbReference>
<dbReference type="PANTHER" id="PTHR33788">
    <property type="entry name" value="OS07G0114300 PROTEIN"/>
    <property type="match status" value="1"/>
</dbReference>
<dbReference type="Proteomes" id="UP000076722">
    <property type="component" value="Unassembled WGS sequence"/>
</dbReference>
<reference evidence="4 5" key="1">
    <citation type="journal article" date="2016" name="Mol. Biol. Evol.">
        <title>Comparative Genomics of Early-Diverging Mushroom-Forming Fungi Provides Insights into the Origins of Lignocellulose Decay Capabilities.</title>
        <authorList>
            <person name="Nagy L.G."/>
            <person name="Riley R."/>
            <person name="Tritt A."/>
            <person name="Adam C."/>
            <person name="Daum C."/>
            <person name="Floudas D."/>
            <person name="Sun H."/>
            <person name="Yadav J.S."/>
            <person name="Pangilinan J."/>
            <person name="Larsson K.H."/>
            <person name="Matsuura K."/>
            <person name="Barry K."/>
            <person name="Labutti K."/>
            <person name="Kuo R."/>
            <person name="Ohm R.A."/>
            <person name="Bhattacharya S.S."/>
            <person name="Shirouzu T."/>
            <person name="Yoshinaga Y."/>
            <person name="Martin F.M."/>
            <person name="Grigoriev I.V."/>
            <person name="Hibbett D.S."/>
        </authorList>
    </citation>
    <scope>NUCLEOTIDE SEQUENCE [LARGE SCALE GENOMIC DNA]</scope>
    <source>
        <strain evidence="4 5">HHB9708</strain>
    </source>
</reference>
<dbReference type="Gene3D" id="4.10.1050.10">
    <property type="entry name" value="At2g23090-like"/>
    <property type="match status" value="1"/>
</dbReference>
<sequence>MGNGAKAQQKRDRNAKGSGPTAKSQTKINEAAKNIICATCRQTFLLTTREPALQEHAANKHNKTLADCFPSFAKA</sequence>
<feature type="region of interest" description="Disordered" evidence="1">
    <location>
        <begin position="1"/>
        <end position="26"/>
    </location>
</feature>
<dbReference type="InterPro" id="IPR039438">
    <property type="entry name" value="At2g23090-like_Znf"/>
</dbReference>
<dbReference type="EMBL" id="KV419400">
    <property type="protein sequence ID" value="KZS96152.1"/>
    <property type="molecule type" value="Genomic_DNA"/>
</dbReference>
<accession>A0A164XNQ2</accession>
<feature type="domain" description="Small EDRK-rich factor-like N-terminal" evidence="2">
    <location>
        <begin position="1"/>
        <end position="34"/>
    </location>
</feature>
<dbReference type="PANTHER" id="PTHR33788:SF1">
    <property type="entry name" value="ZINC-BINDING PROTEIN"/>
    <property type="match status" value="1"/>
</dbReference>
<evidence type="ECO:0000313" key="5">
    <source>
        <dbReference type="Proteomes" id="UP000076722"/>
    </source>
</evidence>
<feature type="domain" description="At2g23090-like zinc-binding" evidence="3">
    <location>
        <begin position="36"/>
        <end position="71"/>
    </location>
</feature>
<evidence type="ECO:0000259" key="2">
    <source>
        <dbReference type="Pfam" id="PF04419"/>
    </source>
</evidence>
<evidence type="ECO:0000259" key="3">
    <source>
        <dbReference type="Pfam" id="PF12907"/>
    </source>
</evidence>
<keyword evidence="5" id="KW-1185">Reference proteome</keyword>
<dbReference type="OrthoDB" id="370932at2759"/>
<name>A0A164XNQ2_9AGAM</name>